<organism evidence="2 3">
    <name type="scientific">Handroanthus impetiginosus</name>
    <dbReference type="NCBI Taxonomy" id="429701"/>
    <lineage>
        <taxon>Eukaryota</taxon>
        <taxon>Viridiplantae</taxon>
        <taxon>Streptophyta</taxon>
        <taxon>Embryophyta</taxon>
        <taxon>Tracheophyta</taxon>
        <taxon>Spermatophyta</taxon>
        <taxon>Magnoliopsida</taxon>
        <taxon>eudicotyledons</taxon>
        <taxon>Gunneridae</taxon>
        <taxon>Pentapetalae</taxon>
        <taxon>asterids</taxon>
        <taxon>lamiids</taxon>
        <taxon>Lamiales</taxon>
        <taxon>Bignoniaceae</taxon>
        <taxon>Crescentiina</taxon>
        <taxon>Tabebuia alliance</taxon>
        <taxon>Handroanthus</taxon>
    </lineage>
</organism>
<keyword evidence="1" id="KW-1133">Transmembrane helix</keyword>
<evidence type="ECO:0000313" key="3">
    <source>
        <dbReference type="Proteomes" id="UP000231279"/>
    </source>
</evidence>
<dbReference type="AlphaFoldDB" id="A0A2G9GG53"/>
<reference evidence="3" key="1">
    <citation type="journal article" date="2018" name="Gigascience">
        <title>Genome assembly of the Pink Ipe (Handroanthus impetiginosus, Bignoniaceae), a highly valued, ecologically keystone Neotropical timber forest tree.</title>
        <authorList>
            <person name="Silva-Junior O.B."/>
            <person name="Grattapaglia D."/>
            <person name="Novaes E."/>
            <person name="Collevatti R.G."/>
        </authorList>
    </citation>
    <scope>NUCLEOTIDE SEQUENCE [LARGE SCALE GENOMIC DNA]</scope>
    <source>
        <strain evidence="3">cv. UFG-1</strain>
    </source>
</reference>
<accession>A0A2G9GG53</accession>
<keyword evidence="1" id="KW-0472">Membrane</keyword>
<gene>
    <name evidence="2" type="ORF">CDL12_23193</name>
</gene>
<dbReference type="Proteomes" id="UP000231279">
    <property type="component" value="Unassembled WGS sequence"/>
</dbReference>
<evidence type="ECO:0000256" key="1">
    <source>
        <dbReference type="SAM" id="Phobius"/>
    </source>
</evidence>
<proteinExistence type="predicted"/>
<keyword evidence="3" id="KW-1185">Reference proteome</keyword>
<name>A0A2G9GG53_9LAMI</name>
<keyword evidence="1" id="KW-0812">Transmembrane</keyword>
<feature type="transmembrane region" description="Helical" evidence="1">
    <location>
        <begin position="63"/>
        <end position="81"/>
    </location>
</feature>
<evidence type="ECO:0000313" key="2">
    <source>
        <dbReference type="EMBL" id="PIN04274.1"/>
    </source>
</evidence>
<protein>
    <submittedName>
        <fullName evidence="2">Uncharacterized protein</fullName>
    </submittedName>
</protein>
<dbReference type="EMBL" id="NKXS01005218">
    <property type="protein sequence ID" value="PIN04274.1"/>
    <property type="molecule type" value="Genomic_DNA"/>
</dbReference>
<comment type="caution">
    <text evidence="2">The sequence shown here is derived from an EMBL/GenBank/DDBJ whole genome shotgun (WGS) entry which is preliminary data.</text>
</comment>
<sequence>MLPHIKLPILLSCLCFIICKHVLSHIYLITFQFSTISINVLLSFTSKIRLSIFPPLNGSLPKYFLPFFAFALSVHCQLVFRSNHMAVPSVVPYRRSQRTRDIWFYYFTSILWSHSKFLSKEY</sequence>